<keyword evidence="1" id="KW-0812">Transmembrane</keyword>
<evidence type="ECO:0000313" key="2">
    <source>
        <dbReference type="EMBL" id="TVY10880.1"/>
    </source>
</evidence>
<evidence type="ECO:0000313" key="3">
    <source>
        <dbReference type="Proteomes" id="UP000317036"/>
    </source>
</evidence>
<protein>
    <submittedName>
        <fullName evidence="2">Uncharacterized protein</fullName>
    </submittedName>
</protein>
<accession>A0A559KFH8</accession>
<reference evidence="2 3" key="1">
    <citation type="submission" date="2019-07" db="EMBL/GenBank/DDBJ databases">
        <authorList>
            <person name="Kim J."/>
        </authorList>
    </citation>
    <scope>NUCLEOTIDE SEQUENCE [LARGE SCALE GENOMIC DNA]</scope>
    <source>
        <strain evidence="2 3">JC52</strain>
    </source>
</reference>
<keyword evidence="3" id="KW-1185">Reference proteome</keyword>
<comment type="caution">
    <text evidence="2">The sequence shown here is derived from an EMBL/GenBank/DDBJ whole genome shotgun (WGS) entry which is preliminary data.</text>
</comment>
<dbReference type="Proteomes" id="UP000317036">
    <property type="component" value="Unassembled WGS sequence"/>
</dbReference>
<name>A0A559KFH8_9BACL</name>
<gene>
    <name evidence="2" type="ORF">FPZ49_05185</name>
</gene>
<evidence type="ECO:0000256" key="1">
    <source>
        <dbReference type="SAM" id="Phobius"/>
    </source>
</evidence>
<feature type="transmembrane region" description="Helical" evidence="1">
    <location>
        <begin position="69"/>
        <end position="88"/>
    </location>
</feature>
<keyword evidence="1" id="KW-0472">Membrane</keyword>
<dbReference type="AlphaFoldDB" id="A0A559KFH8"/>
<feature type="transmembrane region" description="Helical" evidence="1">
    <location>
        <begin position="6"/>
        <end position="29"/>
    </location>
</feature>
<dbReference type="OrthoDB" id="2875589at2"/>
<dbReference type="EMBL" id="VNJI01000005">
    <property type="protein sequence ID" value="TVY10880.1"/>
    <property type="molecule type" value="Genomic_DNA"/>
</dbReference>
<sequence>MTFTLTGWMLYSMLIMLGLMGLDMLFSLFKSLKSGSFSFSFMLGYLQDMLFYFFPMFLISNMMSLDPTGWFMMIFYYLGALGVALKYLSDLKNKM</sequence>
<keyword evidence="1" id="KW-1133">Transmembrane helix</keyword>
<dbReference type="RefSeq" id="WP_144844208.1">
    <property type="nucleotide sequence ID" value="NZ_VNJI01000005.1"/>
</dbReference>
<feature type="transmembrane region" description="Helical" evidence="1">
    <location>
        <begin position="41"/>
        <end position="63"/>
    </location>
</feature>
<proteinExistence type="predicted"/>
<organism evidence="2 3">
    <name type="scientific">Paenibacillus cremeus</name>
    <dbReference type="NCBI Taxonomy" id="2163881"/>
    <lineage>
        <taxon>Bacteria</taxon>
        <taxon>Bacillati</taxon>
        <taxon>Bacillota</taxon>
        <taxon>Bacilli</taxon>
        <taxon>Bacillales</taxon>
        <taxon>Paenibacillaceae</taxon>
        <taxon>Paenibacillus</taxon>
    </lineage>
</organism>